<feature type="non-terminal residue" evidence="2">
    <location>
        <position position="1"/>
    </location>
</feature>
<feature type="region of interest" description="Disordered" evidence="1">
    <location>
        <begin position="50"/>
        <end position="107"/>
    </location>
</feature>
<dbReference type="EMBL" id="JAHRHJ020000006">
    <property type="protein sequence ID" value="KAH9312750.1"/>
    <property type="molecule type" value="Genomic_DNA"/>
</dbReference>
<reference evidence="2 3" key="1">
    <citation type="journal article" date="2021" name="Nat. Plants">
        <title>The Taxus genome provides insights into paclitaxel biosynthesis.</title>
        <authorList>
            <person name="Xiong X."/>
            <person name="Gou J."/>
            <person name="Liao Q."/>
            <person name="Li Y."/>
            <person name="Zhou Q."/>
            <person name="Bi G."/>
            <person name="Li C."/>
            <person name="Du R."/>
            <person name="Wang X."/>
            <person name="Sun T."/>
            <person name="Guo L."/>
            <person name="Liang H."/>
            <person name="Lu P."/>
            <person name="Wu Y."/>
            <person name="Zhang Z."/>
            <person name="Ro D.K."/>
            <person name="Shang Y."/>
            <person name="Huang S."/>
            <person name="Yan J."/>
        </authorList>
    </citation>
    <scope>NUCLEOTIDE SEQUENCE [LARGE SCALE GENOMIC DNA]</scope>
    <source>
        <strain evidence="2">Ta-2019</strain>
    </source>
</reference>
<feature type="compositionally biased region" description="Basic and acidic residues" evidence="1">
    <location>
        <begin position="57"/>
        <end position="75"/>
    </location>
</feature>
<sequence length="107" mass="12257">VFSSSASERNWSTYGWIHSLKRNRLTSKRAEKLVVHSALRLMDRKTPTYKESPTLRWDVDPEDARQVDEDQEQRGLVDISFADADDIDTDTPSEEEQFAIVPSEGSD</sequence>
<dbReference type="AlphaFoldDB" id="A0AA38FZX3"/>
<feature type="non-terminal residue" evidence="2">
    <location>
        <position position="107"/>
    </location>
</feature>
<accession>A0AA38FZX3</accession>
<feature type="compositionally biased region" description="Acidic residues" evidence="1">
    <location>
        <begin position="83"/>
        <end position="97"/>
    </location>
</feature>
<evidence type="ECO:0008006" key="4">
    <source>
        <dbReference type="Google" id="ProtNLM"/>
    </source>
</evidence>
<evidence type="ECO:0000313" key="3">
    <source>
        <dbReference type="Proteomes" id="UP000824469"/>
    </source>
</evidence>
<dbReference type="Proteomes" id="UP000824469">
    <property type="component" value="Unassembled WGS sequence"/>
</dbReference>
<keyword evidence="3" id="KW-1185">Reference proteome</keyword>
<dbReference type="InterPro" id="IPR012337">
    <property type="entry name" value="RNaseH-like_sf"/>
</dbReference>
<dbReference type="SUPFAM" id="SSF53098">
    <property type="entry name" value="Ribonuclease H-like"/>
    <property type="match status" value="1"/>
</dbReference>
<proteinExistence type="predicted"/>
<evidence type="ECO:0000313" key="2">
    <source>
        <dbReference type="EMBL" id="KAH9312750.1"/>
    </source>
</evidence>
<name>A0AA38FZX3_TAXCH</name>
<organism evidence="2 3">
    <name type="scientific">Taxus chinensis</name>
    <name type="common">Chinese yew</name>
    <name type="synonym">Taxus wallichiana var. chinensis</name>
    <dbReference type="NCBI Taxonomy" id="29808"/>
    <lineage>
        <taxon>Eukaryota</taxon>
        <taxon>Viridiplantae</taxon>
        <taxon>Streptophyta</taxon>
        <taxon>Embryophyta</taxon>
        <taxon>Tracheophyta</taxon>
        <taxon>Spermatophyta</taxon>
        <taxon>Pinopsida</taxon>
        <taxon>Pinidae</taxon>
        <taxon>Conifers II</taxon>
        <taxon>Cupressales</taxon>
        <taxon>Taxaceae</taxon>
        <taxon>Taxus</taxon>
    </lineage>
</organism>
<protein>
    <recommendedName>
        <fullName evidence="4">HAT C-terminal dimerisation domain-containing protein</fullName>
    </recommendedName>
</protein>
<comment type="caution">
    <text evidence="2">The sequence shown here is derived from an EMBL/GenBank/DDBJ whole genome shotgun (WGS) entry which is preliminary data.</text>
</comment>
<evidence type="ECO:0000256" key="1">
    <source>
        <dbReference type="SAM" id="MobiDB-lite"/>
    </source>
</evidence>
<gene>
    <name evidence="2" type="ORF">KI387_027785</name>
</gene>